<proteinExistence type="predicted"/>
<keyword evidence="3" id="KW-0547">Nucleotide-binding</keyword>
<keyword evidence="4" id="KW-0418">Kinase</keyword>
<feature type="non-terminal residue" evidence="7">
    <location>
        <position position="1"/>
    </location>
</feature>
<keyword evidence="5" id="KW-0067">ATP-binding</keyword>
<dbReference type="InterPro" id="IPR000719">
    <property type="entry name" value="Prot_kinase_dom"/>
</dbReference>
<name>A0ABN9RJA1_9DINO</name>
<gene>
    <name evidence="7" type="ORF">PCOR1329_LOCUS20869</name>
</gene>
<dbReference type="Gene3D" id="1.10.510.10">
    <property type="entry name" value="Transferase(Phosphotransferase) domain 1"/>
    <property type="match status" value="1"/>
</dbReference>
<reference evidence="7" key="1">
    <citation type="submission" date="2023-10" db="EMBL/GenBank/DDBJ databases">
        <authorList>
            <person name="Chen Y."/>
            <person name="Shah S."/>
            <person name="Dougan E. K."/>
            <person name="Thang M."/>
            <person name="Chan C."/>
        </authorList>
    </citation>
    <scope>NUCLEOTIDE SEQUENCE [LARGE SCALE GENOMIC DNA]</scope>
</reference>
<keyword evidence="8" id="KW-1185">Reference proteome</keyword>
<evidence type="ECO:0000313" key="8">
    <source>
        <dbReference type="Proteomes" id="UP001189429"/>
    </source>
</evidence>
<dbReference type="EMBL" id="CAUYUJ010006788">
    <property type="protein sequence ID" value="CAK0818696.1"/>
    <property type="molecule type" value="Genomic_DNA"/>
</dbReference>
<dbReference type="PANTHER" id="PTHR24349">
    <property type="entry name" value="SERINE/THREONINE-PROTEIN KINASE"/>
    <property type="match status" value="1"/>
</dbReference>
<dbReference type="PROSITE" id="PS50011">
    <property type="entry name" value="PROTEIN_KINASE_DOM"/>
    <property type="match status" value="1"/>
</dbReference>
<evidence type="ECO:0000256" key="1">
    <source>
        <dbReference type="ARBA" id="ARBA00022527"/>
    </source>
</evidence>
<dbReference type="Pfam" id="PF00069">
    <property type="entry name" value="Pkinase"/>
    <property type="match status" value="2"/>
</dbReference>
<evidence type="ECO:0000256" key="5">
    <source>
        <dbReference type="ARBA" id="ARBA00022840"/>
    </source>
</evidence>
<accession>A0ABN9RJA1</accession>
<protein>
    <recommendedName>
        <fullName evidence="6">Protein kinase domain-containing protein</fullName>
    </recommendedName>
</protein>
<comment type="caution">
    <text evidence="7">The sequence shown here is derived from an EMBL/GenBank/DDBJ whole genome shotgun (WGS) entry which is preliminary data.</text>
</comment>
<dbReference type="Proteomes" id="UP001189429">
    <property type="component" value="Unassembled WGS sequence"/>
</dbReference>
<dbReference type="SMART" id="SM00220">
    <property type="entry name" value="S_TKc"/>
    <property type="match status" value="1"/>
</dbReference>
<evidence type="ECO:0000256" key="3">
    <source>
        <dbReference type="ARBA" id="ARBA00022741"/>
    </source>
</evidence>
<dbReference type="SUPFAM" id="SSF56112">
    <property type="entry name" value="Protein kinase-like (PK-like)"/>
    <property type="match status" value="1"/>
</dbReference>
<evidence type="ECO:0000256" key="4">
    <source>
        <dbReference type="ARBA" id="ARBA00022777"/>
    </source>
</evidence>
<evidence type="ECO:0000313" key="7">
    <source>
        <dbReference type="EMBL" id="CAK0818696.1"/>
    </source>
</evidence>
<keyword evidence="1" id="KW-0723">Serine/threonine-protein kinase</keyword>
<feature type="non-terminal residue" evidence="7">
    <location>
        <position position="249"/>
    </location>
</feature>
<dbReference type="InterPro" id="IPR050205">
    <property type="entry name" value="CDPK_Ser/Thr_kinases"/>
</dbReference>
<evidence type="ECO:0000259" key="6">
    <source>
        <dbReference type="PROSITE" id="PS50011"/>
    </source>
</evidence>
<keyword evidence="2" id="KW-0808">Transferase</keyword>
<dbReference type="InterPro" id="IPR011009">
    <property type="entry name" value="Kinase-like_dom_sf"/>
</dbReference>
<sequence length="249" mass="27127">DRVHLVMELCSGGELFDRIADAGASGFSEATAAEYVQQMLAGICYLHAHEIAHRDVKPENPRALRGITPRCRIGDSSLSLSLVWVPLPPLRWILGIRTPCTGLANILFESHAADAALKLIDFGLATRFKPGALMTTRVGTAYYVAPEVLRSGDARGYSEKCDVWSAGVIAYVLLCGYTPFSGDTDMEILKKVRKGLLSFHGTEWTAVSQAAKHAVGKLLAFKSPERPSAQQALELPWLRSPLSGPQRPR</sequence>
<organism evidence="7 8">
    <name type="scientific">Prorocentrum cordatum</name>
    <dbReference type="NCBI Taxonomy" id="2364126"/>
    <lineage>
        <taxon>Eukaryota</taxon>
        <taxon>Sar</taxon>
        <taxon>Alveolata</taxon>
        <taxon>Dinophyceae</taxon>
        <taxon>Prorocentrales</taxon>
        <taxon>Prorocentraceae</taxon>
        <taxon>Prorocentrum</taxon>
    </lineage>
</organism>
<feature type="domain" description="Protein kinase" evidence="6">
    <location>
        <begin position="1"/>
        <end position="238"/>
    </location>
</feature>
<evidence type="ECO:0000256" key="2">
    <source>
        <dbReference type="ARBA" id="ARBA00022679"/>
    </source>
</evidence>